<comment type="similarity">
    <text evidence="2">Belongs to the SecE/SEC61-gamma family.</text>
</comment>
<evidence type="ECO:0000313" key="12">
    <source>
        <dbReference type="EMBL" id="OMJ78098.1"/>
    </source>
</evidence>
<evidence type="ECO:0000256" key="4">
    <source>
        <dbReference type="ARBA" id="ARBA00022692"/>
    </source>
</evidence>
<gene>
    <name evidence="12" type="ORF">SteCoe_22163</name>
    <name evidence="11" type="ORF">SteCoe_35996</name>
</gene>
<keyword evidence="8" id="KW-0811">Translocation</keyword>
<comment type="caution">
    <text evidence="12">The sequence shown here is derived from an EMBL/GenBank/DDBJ whole genome shotgun (WGS) entry which is preliminary data.</text>
</comment>
<evidence type="ECO:0000256" key="8">
    <source>
        <dbReference type="ARBA" id="ARBA00023010"/>
    </source>
</evidence>
<evidence type="ECO:0000256" key="6">
    <source>
        <dbReference type="ARBA" id="ARBA00022927"/>
    </source>
</evidence>
<evidence type="ECO:0000256" key="5">
    <source>
        <dbReference type="ARBA" id="ARBA00022824"/>
    </source>
</evidence>
<keyword evidence="5" id="KW-0256">Endoplasmic reticulum</keyword>
<keyword evidence="4 10" id="KW-0812">Transmembrane</keyword>
<evidence type="ECO:0000256" key="1">
    <source>
        <dbReference type="ARBA" id="ARBA00004389"/>
    </source>
</evidence>
<evidence type="ECO:0000313" key="11">
    <source>
        <dbReference type="EMBL" id="OMJ66972.1"/>
    </source>
</evidence>
<dbReference type="InterPro" id="IPR001901">
    <property type="entry name" value="Translocase_SecE/Sec61-g"/>
</dbReference>
<dbReference type="EMBL" id="MPUH01001591">
    <property type="protein sequence ID" value="OMJ66972.1"/>
    <property type="molecule type" value="Genomic_DNA"/>
</dbReference>
<keyword evidence="13" id="KW-1185">Reference proteome</keyword>
<dbReference type="OrthoDB" id="298393at2759"/>
<organism evidence="12 13">
    <name type="scientific">Stentor coeruleus</name>
    <dbReference type="NCBI Taxonomy" id="5963"/>
    <lineage>
        <taxon>Eukaryota</taxon>
        <taxon>Sar</taxon>
        <taxon>Alveolata</taxon>
        <taxon>Ciliophora</taxon>
        <taxon>Postciliodesmatophora</taxon>
        <taxon>Heterotrichea</taxon>
        <taxon>Heterotrichida</taxon>
        <taxon>Stentoridae</taxon>
        <taxon>Stentor</taxon>
    </lineage>
</organism>
<evidence type="ECO:0000313" key="13">
    <source>
        <dbReference type="Proteomes" id="UP000187209"/>
    </source>
</evidence>
<dbReference type="SUPFAM" id="SSF103456">
    <property type="entry name" value="Preprotein translocase SecE subunit"/>
    <property type="match status" value="1"/>
</dbReference>
<dbReference type="Gene3D" id="1.20.5.820">
    <property type="entry name" value="Preprotein translocase SecE subunit"/>
    <property type="match status" value="1"/>
</dbReference>
<name>A0A1R2BMV7_9CILI</name>
<dbReference type="GO" id="GO:0005789">
    <property type="term" value="C:endoplasmic reticulum membrane"/>
    <property type="evidence" value="ECO:0007669"/>
    <property type="project" value="UniProtKB-SubCell"/>
</dbReference>
<dbReference type="Proteomes" id="UP000187209">
    <property type="component" value="Unassembled WGS sequence"/>
</dbReference>
<comment type="subcellular location">
    <subcellularLocation>
        <location evidence="1">Endoplasmic reticulum membrane</location>
        <topology evidence="1">Single-pass membrane protein</topology>
    </subcellularLocation>
</comment>
<reference evidence="12 13" key="1">
    <citation type="submission" date="2016-11" db="EMBL/GenBank/DDBJ databases">
        <title>The macronuclear genome of Stentor coeruleus: a giant cell with tiny introns.</title>
        <authorList>
            <person name="Slabodnick M."/>
            <person name="Ruby J.G."/>
            <person name="Reiff S.B."/>
            <person name="Swart E.C."/>
            <person name="Gosai S."/>
            <person name="Prabakaran S."/>
            <person name="Witkowska E."/>
            <person name="Larue G.E."/>
            <person name="Fisher S."/>
            <person name="Freeman R.M."/>
            <person name="Gunawardena J."/>
            <person name="Chu W."/>
            <person name="Stover N.A."/>
            <person name="Gregory B.D."/>
            <person name="Nowacki M."/>
            <person name="Derisi J."/>
            <person name="Roy S.W."/>
            <person name="Marshall W.F."/>
            <person name="Sood P."/>
        </authorList>
    </citation>
    <scope>NUCLEOTIDE SEQUENCE [LARGE SCALE GENOMIC DNA]</scope>
    <source>
        <strain evidence="12">WM001</strain>
    </source>
</reference>
<evidence type="ECO:0000256" key="3">
    <source>
        <dbReference type="ARBA" id="ARBA00022448"/>
    </source>
</evidence>
<dbReference type="NCBIfam" id="TIGR00327">
    <property type="entry name" value="secE_euk_arch"/>
    <property type="match status" value="1"/>
</dbReference>
<accession>A0A1R2BMV7</accession>
<dbReference type="InterPro" id="IPR023391">
    <property type="entry name" value="Prot_translocase_SecE_dom_sf"/>
</dbReference>
<dbReference type="GO" id="GO:0008320">
    <property type="term" value="F:protein transmembrane transporter activity"/>
    <property type="evidence" value="ECO:0007669"/>
    <property type="project" value="InterPro"/>
</dbReference>
<dbReference type="PANTHER" id="PTHR12309">
    <property type="entry name" value="SEC61 GAMMA SUBUNIT"/>
    <property type="match status" value="1"/>
</dbReference>
<dbReference type="InterPro" id="IPR008158">
    <property type="entry name" value="Translocase_Sec61-g"/>
</dbReference>
<keyword evidence="6" id="KW-0653">Protein transport</keyword>
<dbReference type="HAMAP" id="MF_00422">
    <property type="entry name" value="SecE"/>
    <property type="match status" value="1"/>
</dbReference>
<keyword evidence="3" id="KW-0813">Transport</keyword>
<dbReference type="GO" id="GO:0006886">
    <property type="term" value="P:intracellular protein transport"/>
    <property type="evidence" value="ECO:0007669"/>
    <property type="project" value="InterPro"/>
</dbReference>
<dbReference type="EMBL" id="MPUH01000539">
    <property type="protein sequence ID" value="OMJ78098.1"/>
    <property type="molecule type" value="Genomic_DNA"/>
</dbReference>
<protein>
    <submittedName>
        <fullName evidence="12">Uncharacterized protein</fullName>
    </submittedName>
</protein>
<dbReference type="Pfam" id="PF00584">
    <property type="entry name" value="SecE"/>
    <property type="match status" value="1"/>
</dbReference>
<dbReference type="AlphaFoldDB" id="A0A1R2BMV7"/>
<evidence type="ECO:0000256" key="10">
    <source>
        <dbReference type="SAM" id="Phobius"/>
    </source>
</evidence>
<feature type="transmembrane region" description="Helical" evidence="10">
    <location>
        <begin position="40"/>
        <end position="65"/>
    </location>
</feature>
<proteinExistence type="inferred from homology"/>
<evidence type="ECO:0000256" key="9">
    <source>
        <dbReference type="ARBA" id="ARBA00023136"/>
    </source>
</evidence>
<evidence type="ECO:0000256" key="7">
    <source>
        <dbReference type="ARBA" id="ARBA00022989"/>
    </source>
</evidence>
<evidence type="ECO:0000256" key="2">
    <source>
        <dbReference type="ARBA" id="ARBA00008274"/>
    </source>
</evidence>
<keyword evidence="7 10" id="KW-1133">Transmembrane helix</keyword>
<keyword evidence="9 10" id="KW-0472">Membrane</keyword>
<dbReference type="GO" id="GO:0006605">
    <property type="term" value="P:protein targeting"/>
    <property type="evidence" value="ECO:0007669"/>
    <property type="project" value="InterPro"/>
</dbReference>
<sequence>MSEKQNFVSSTISDIKEFAHDSRRLLNRCSKPDKKEYVRIAGACAVGFAVMGFIGFFVKLVFIPINNILLTPS</sequence>